<protein>
    <recommendedName>
        <fullName evidence="2">Rhodopsin domain-containing protein</fullName>
    </recommendedName>
</protein>
<name>A0A2V1DY48_9PLEO</name>
<dbReference type="OrthoDB" id="3918601at2759"/>
<keyword evidence="1" id="KW-0472">Membrane</keyword>
<dbReference type="AlphaFoldDB" id="A0A2V1DY48"/>
<feature type="non-terminal residue" evidence="3">
    <location>
        <position position="157"/>
    </location>
</feature>
<dbReference type="InterPro" id="IPR049326">
    <property type="entry name" value="Rhodopsin_dom_fungi"/>
</dbReference>
<evidence type="ECO:0000259" key="2">
    <source>
        <dbReference type="Pfam" id="PF20684"/>
    </source>
</evidence>
<organism evidence="3 4">
    <name type="scientific">Periconia macrospinosa</name>
    <dbReference type="NCBI Taxonomy" id="97972"/>
    <lineage>
        <taxon>Eukaryota</taxon>
        <taxon>Fungi</taxon>
        <taxon>Dikarya</taxon>
        <taxon>Ascomycota</taxon>
        <taxon>Pezizomycotina</taxon>
        <taxon>Dothideomycetes</taxon>
        <taxon>Pleosporomycetidae</taxon>
        <taxon>Pleosporales</taxon>
        <taxon>Massarineae</taxon>
        <taxon>Periconiaceae</taxon>
        <taxon>Periconia</taxon>
    </lineage>
</organism>
<dbReference type="PANTHER" id="PTHR38794">
    <property type="entry name" value="INTEGRAL MEMBRANE PROTEIN"/>
    <property type="match status" value="1"/>
</dbReference>
<feature type="transmembrane region" description="Helical" evidence="1">
    <location>
        <begin position="27"/>
        <end position="47"/>
    </location>
</feature>
<dbReference type="Pfam" id="PF20684">
    <property type="entry name" value="Fung_rhodopsin"/>
    <property type="match status" value="1"/>
</dbReference>
<reference evidence="3 4" key="1">
    <citation type="journal article" date="2018" name="Sci. Rep.">
        <title>Comparative genomics provides insights into the lifestyle and reveals functional heterogeneity of dark septate endophytic fungi.</title>
        <authorList>
            <person name="Knapp D.G."/>
            <person name="Nemeth J.B."/>
            <person name="Barry K."/>
            <person name="Hainaut M."/>
            <person name="Henrissat B."/>
            <person name="Johnson J."/>
            <person name="Kuo A."/>
            <person name="Lim J.H.P."/>
            <person name="Lipzen A."/>
            <person name="Nolan M."/>
            <person name="Ohm R.A."/>
            <person name="Tamas L."/>
            <person name="Grigoriev I.V."/>
            <person name="Spatafora J.W."/>
            <person name="Nagy L.G."/>
            <person name="Kovacs G.M."/>
        </authorList>
    </citation>
    <scope>NUCLEOTIDE SEQUENCE [LARGE SCALE GENOMIC DNA]</scope>
    <source>
        <strain evidence="3 4">DSE2036</strain>
    </source>
</reference>
<keyword evidence="1" id="KW-0812">Transmembrane</keyword>
<dbReference type="Proteomes" id="UP000244855">
    <property type="component" value="Unassembled WGS sequence"/>
</dbReference>
<gene>
    <name evidence="3" type="ORF">DM02DRAFT_559034</name>
</gene>
<evidence type="ECO:0000256" key="1">
    <source>
        <dbReference type="SAM" id="Phobius"/>
    </source>
</evidence>
<dbReference type="PANTHER" id="PTHR38794:SF1">
    <property type="entry name" value="INTEGRAL MEMBRANE PROTEIN"/>
    <property type="match status" value="1"/>
</dbReference>
<sequence length="157" mass="17789">MGFSRVSLCLLIKKVLPGILPNTAALVFSIFTLLWCISGILVTAFPCHLPDPWMFREAKKCIDIVKWVNYVSITNIITEVLLVSIPIVLWNLRTSAGKSTELYYFNHYTLDLAQYWRVVLCVQIAQNLSIITACLPVLNPFIIKVLSGSVQTEKIRF</sequence>
<keyword evidence="4" id="KW-1185">Reference proteome</keyword>
<feature type="transmembrane region" description="Helical" evidence="1">
    <location>
        <begin position="67"/>
        <end position="90"/>
    </location>
</feature>
<evidence type="ECO:0000313" key="3">
    <source>
        <dbReference type="EMBL" id="PVI02822.1"/>
    </source>
</evidence>
<accession>A0A2V1DY48</accession>
<evidence type="ECO:0000313" key="4">
    <source>
        <dbReference type="Proteomes" id="UP000244855"/>
    </source>
</evidence>
<dbReference type="EMBL" id="KZ805338">
    <property type="protein sequence ID" value="PVI02822.1"/>
    <property type="molecule type" value="Genomic_DNA"/>
</dbReference>
<feature type="domain" description="Rhodopsin" evidence="2">
    <location>
        <begin position="2"/>
        <end position="100"/>
    </location>
</feature>
<keyword evidence="1" id="KW-1133">Transmembrane helix</keyword>
<proteinExistence type="predicted"/>